<evidence type="ECO:0000256" key="1">
    <source>
        <dbReference type="ARBA" id="ARBA00004202"/>
    </source>
</evidence>
<feature type="domain" description="Glycosyltransferase 2-like" evidence="7">
    <location>
        <begin position="13"/>
        <end position="175"/>
    </location>
</feature>
<proteinExistence type="inferred from homology"/>
<dbReference type="CDD" id="cd00761">
    <property type="entry name" value="Glyco_tranf_GTA_type"/>
    <property type="match status" value="1"/>
</dbReference>
<comment type="caution">
    <text evidence="8">The sequence shown here is derived from an EMBL/GenBank/DDBJ whole genome shotgun (WGS) entry which is preliminary data.</text>
</comment>
<dbReference type="AlphaFoldDB" id="A0A3M8HH73"/>
<dbReference type="Gene3D" id="3.40.50.11820">
    <property type="match status" value="1"/>
</dbReference>
<dbReference type="SUPFAM" id="SSF53448">
    <property type="entry name" value="Nucleotide-diphospho-sugar transferases"/>
    <property type="match status" value="1"/>
</dbReference>
<evidence type="ECO:0000256" key="3">
    <source>
        <dbReference type="ARBA" id="ARBA00022475"/>
    </source>
</evidence>
<dbReference type="GO" id="GO:0019350">
    <property type="term" value="P:teichoic acid biosynthetic process"/>
    <property type="evidence" value="ECO:0007669"/>
    <property type="project" value="UniProtKB-KW"/>
</dbReference>
<dbReference type="PANTHER" id="PTHR37316">
    <property type="entry name" value="TEICHOIC ACID GLYCEROL-PHOSPHATE PRIMASE"/>
    <property type="match status" value="1"/>
</dbReference>
<evidence type="ECO:0000256" key="6">
    <source>
        <dbReference type="ARBA" id="ARBA00023136"/>
    </source>
</evidence>
<dbReference type="InterPro" id="IPR007554">
    <property type="entry name" value="Glycerophosphate_synth"/>
</dbReference>
<evidence type="ECO:0000259" key="7">
    <source>
        <dbReference type="Pfam" id="PF00535"/>
    </source>
</evidence>
<dbReference type="RefSeq" id="WP_122970470.1">
    <property type="nucleotide sequence ID" value="NZ_RHLQ01000001.1"/>
</dbReference>
<comment type="subcellular location">
    <subcellularLocation>
        <location evidence="1">Cell membrane</location>
        <topology evidence="1">Peripheral membrane protein</topology>
    </subcellularLocation>
</comment>
<dbReference type="GO" id="GO:0047355">
    <property type="term" value="F:CDP-glycerol glycerophosphotransferase activity"/>
    <property type="evidence" value="ECO:0007669"/>
    <property type="project" value="InterPro"/>
</dbReference>
<protein>
    <submittedName>
        <fullName evidence="8">CDP-glycerol:glycerophosphate glycerophosphotransferase</fullName>
    </submittedName>
</protein>
<dbReference type="Gene3D" id="3.40.50.12580">
    <property type="match status" value="1"/>
</dbReference>
<evidence type="ECO:0000256" key="4">
    <source>
        <dbReference type="ARBA" id="ARBA00022679"/>
    </source>
</evidence>
<keyword evidence="5" id="KW-0777">Teichoic acid biosynthesis</keyword>
<dbReference type="GO" id="GO:0005886">
    <property type="term" value="C:plasma membrane"/>
    <property type="evidence" value="ECO:0007669"/>
    <property type="project" value="UniProtKB-SubCell"/>
</dbReference>
<keyword evidence="9" id="KW-1185">Reference proteome</keyword>
<gene>
    <name evidence="8" type="ORF">EC501_01295</name>
</gene>
<keyword evidence="6" id="KW-0472">Membrane</keyword>
<evidence type="ECO:0000313" key="9">
    <source>
        <dbReference type="Proteomes" id="UP000279909"/>
    </source>
</evidence>
<dbReference type="InterPro" id="IPR043148">
    <property type="entry name" value="TagF_C"/>
</dbReference>
<sequence>MSNFEQKQTPELTVVVIAYNNELYVEEALESLYHQTLKDIEVVVVNDCSKDRTGEIIEEYIADKPNFRVVHLETNSGGCNVPRNTGILHSDSKYVMFLDGDDWYTSNACEVMLNAAKRTGSDIVAGQVIRTNNYETWYKNQIYSRERTNINVREFPELIFDSLSVNKIYKREFLDRNNLRFQEGLHYEDVLFTGQAYFLANSISIIPVPIYYWRVVENAKVKSITNQRQDIKNFINRINSHRFLDKFMIDNGDAIYLSHKNNKFFRHDLRLYVNDYLDVDEDYKAQFHQLIQEYLHENINKYEFIKLAEDLRIICYLLYLGDQAAFEDYIHYLHDLPTKELRITHNGDFYYFKSDMVPKEDQKFLKVTNPKFEIGIDDLQLSENNLKFNSNVDLKSFEDKEVVLYQWELRNKSLKHSIFGKNKDGRIEFDLHNLLPGNYYFYLTINFLGKAKEVLVKYDMLNKMEYIKVESNKYSISTFVNEKNMIGIKNRPHSELTDIYWKTRKRLRKFRSKRNKNKKNNGLLTRAVKKLLYKLPVKKNWVLFESQMGKQYSDNPKYIYEELKNSNKNYKYIWSCENVNEFPVEGNVTKVKRGSLKHYYYMTRSKYWVDNQGISHLAPKKKEQIYLQTWHGTPLKKMGADKDNATPAEMKKLQSQTKNWNYFISPNPYSTKIFKKAFKYTGNVLETGYPRNDLLVQQPEQIKKKVKNHFNIPEGKKVILYAPTFRDWNENSYFDTLRDINKLSKEINDDTIVLLRLHYLLASKISQIQLPGHIINASSYSDIQELYLITDILITDYSSVMFDYAVLKRPIIFYCYDLDEYLYYRGMYFDLKEDAPGPICTNLEEVLQFIRQPEQLDAYKNKLEQFSKTYCGIEDGQASKRVIEQVFK</sequence>
<organism evidence="8 9">
    <name type="scientific">Lysinibacillus halotolerans</name>
    <dbReference type="NCBI Taxonomy" id="1368476"/>
    <lineage>
        <taxon>Bacteria</taxon>
        <taxon>Bacillati</taxon>
        <taxon>Bacillota</taxon>
        <taxon>Bacilli</taxon>
        <taxon>Bacillales</taxon>
        <taxon>Bacillaceae</taxon>
        <taxon>Lysinibacillus</taxon>
    </lineage>
</organism>
<dbReference type="Proteomes" id="UP000279909">
    <property type="component" value="Unassembled WGS sequence"/>
</dbReference>
<dbReference type="EMBL" id="RHLQ01000001">
    <property type="protein sequence ID" value="RND01826.1"/>
    <property type="molecule type" value="Genomic_DNA"/>
</dbReference>
<evidence type="ECO:0000256" key="5">
    <source>
        <dbReference type="ARBA" id="ARBA00022944"/>
    </source>
</evidence>
<dbReference type="InterPro" id="IPR043149">
    <property type="entry name" value="TagF_N"/>
</dbReference>
<name>A0A3M8HH73_9BACI</name>
<evidence type="ECO:0000313" key="8">
    <source>
        <dbReference type="EMBL" id="RND01826.1"/>
    </source>
</evidence>
<dbReference type="SUPFAM" id="SSF53756">
    <property type="entry name" value="UDP-Glycosyltransferase/glycogen phosphorylase"/>
    <property type="match status" value="1"/>
</dbReference>
<dbReference type="InterPro" id="IPR001173">
    <property type="entry name" value="Glyco_trans_2-like"/>
</dbReference>
<dbReference type="PANTHER" id="PTHR37316:SF3">
    <property type="entry name" value="TEICHOIC ACID GLYCEROL-PHOSPHATE TRANSFERASE"/>
    <property type="match status" value="1"/>
</dbReference>
<dbReference type="Pfam" id="PF00535">
    <property type="entry name" value="Glycos_transf_2"/>
    <property type="match status" value="1"/>
</dbReference>
<accession>A0A3M8HH73</accession>
<dbReference type="Pfam" id="PF04464">
    <property type="entry name" value="Glyphos_transf"/>
    <property type="match status" value="1"/>
</dbReference>
<dbReference type="InterPro" id="IPR029044">
    <property type="entry name" value="Nucleotide-diphossugar_trans"/>
</dbReference>
<dbReference type="InterPro" id="IPR051612">
    <property type="entry name" value="Teichoic_Acid_Biosynth"/>
</dbReference>
<keyword evidence="4 8" id="KW-0808">Transferase</keyword>
<comment type="similarity">
    <text evidence="2">Belongs to the CDP-glycerol glycerophosphotransferase family.</text>
</comment>
<reference evidence="8 9" key="1">
    <citation type="journal article" date="2014" name="Int. J. Syst. Evol. Microbiol.">
        <title>Lysinibacillus halotolerans sp. nov., isolated from saline-alkaline soil.</title>
        <authorList>
            <person name="Kong D."/>
            <person name="Wang Y."/>
            <person name="Zhao B."/>
            <person name="Li Y."/>
            <person name="Song J."/>
            <person name="Zhai Y."/>
            <person name="Zhang C."/>
            <person name="Wang H."/>
            <person name="Chen X."/>
            <person name="Zhao B."/>
            <person name="Ruan Z."/>
        </authorList>
    </citation>
    <scope>NUCLEOTIDE SEQUENCE [LARGE SCALE GENOMIC DNA]</scope>
    <source>
        <strain evidence="8 9">MCCC 1A12703</strain>
    </source>
</reference>
<dbReference type="Gene3D" id="3.90.550.10">
    <property type="entry name" value="Spore Coat Polysaccharide Biosynthesis Protein SpsA, Chain A"/>
    <property type="match status" value="1"/>
</dbReference>
<dbReference type="OrthoDB" id="396512at2"/>
<keyword evidence="3" id="KW-1003">Cell membrane</keyword>
<evidence type="ECO:0000256" key="2">
    <source>
        <dbReference type="ARBA" id="ARBA00010488"/>
    </source>
</evidence>